<evidence type="ECO:0000313" key="8">
    <source>
        <dbReference type="EMBL" id="SIO49173.1"/>
    </source>
</evidence>
<dbReference type="RefSeq" id="WP_074241981.1">
    <property type="nucleotide sequence ID" value="NZ_FSRA01000002.1"/>
</dbReference>
<sequence>MNNNTNISLKDLIQKLTEWIVYLIKQWKVIVLFGILGAAMGFTYAYFKQPKYVADLTFVLEEGKTSPLGAYAGLASQFGVDLGGGGNSGVFAGENIIEFLKSRLMVEKTLLAPFTKGQSMADYYMQSEVWLKRKDKYPLLKNITFPLAQQREAFSIAQDSVLFMLYREIITNNLNVNKPDKKLSFIAVSYIGPDELFAKAFTDKLVKEATDFYVETKTKRSKINVDKLQLKADSLELLLNRKTYAAAASQDLNLNPARKVATVGLELETRDKVVLQTMYGEVVKNLEISKMSMAQETPIIQIIDKPILPLPVKKMGFLKGAFIGGFLAGFFILIWLIVRKFYREIMA</sequence>
<keyword evidence="4 6" id="KW-1133">Transmembrane helix</keyword>
<feature type="domain" description="Polysaccharide chain length determinant N-terminal" evidence="7">
    <location>
        <begin position="17"/>
        <end position="109"/>
    </location>
</feature>
<evidence type="ECO:0000259" key="7">
    <source>
        <dbReference type="Pfam" id="PF02706"/>
    </source>
</evidence>
<keyword evidence="5 6" id="KW-0472">Membrane</keyword>
<evidence type="ECO:0000313" key="9">
    <source>
        <dbReference type="Proteomes" id="UP000185003"/>
    </source>
</evidence>
<protein>
    <submittedName>
        <fullName evidence="8">Chain length determinant protein</fullName>
    </submittedName>
</protein>
<feature type="transmembrane region" description="Helical" evidence="6">
    <location>
        <begin position="29"/>
        <end position="47"/>
    </location>
</feature>
<dbReference type="OrthoDB" id="745212at2"/>
<dbReference type="GO" id="GO:0004713">
    <property type="term" value="F:protein tyrosine kinase activity"/>
    <property type="evidence" value="ECO:0007669"/>
    <property type="project" value="TreeGrafter"/>
</dbReference>
<organism evidence="8 9">
    <name type="scientific">Chitinophaga niabensis</name>
    <dbReference type="NCBI Taxonomy" id="536979"/>
    <lineage>
        <taxon>Bacteria</taxon>
        <taxon>Pseudomonadati</taxon>
        <taxon>Bacteroidota</taxon>
        <taxon>Chitinophagia</taxon>
        <taxon>Chitinophagales</taxon>
        <taxon>Chitinophagaceae</taxon>
        <taxon>Chitinophaga</taxon>
    </lineage>
</organism>
<dbReference type="InterPro" id="IPR050445">
    <property type="entry name" value="Bact_polysacc_biosynth/exp"/>
</dbReference>
<evidence type="ECO:0000256" key="3">
    <source>
        <dbReference type="ARBA" id="ARBA00022692"/>
    </source>
</evidence>
<dbReference type="GO" id="GO:0005886">
    <property type="term" value="C:plasma membrane"/>
    <property type="evidence" value="ECO:0007669"/>
    <property type="project" value="UniProtKB-SubCell"/>
</dbReference>
<proteinExistence type="predicted"/>
<dbReference type="Proteomes" id="UP000185003">
    <property type="component" value="Unassembled WGS sequence"/>
</dbReference>
<feature type="transmembrane region" description="Helical" evidence="6">
    <location>
        <begin position="317"/>
        <end position="338"/>
    </location>
</feature>
<accession>A0A1N6JY40</accession>
<dbReference type="EMBL" id="FSRA01000002">
    <property type="protein sequence ID" value="SIO49173.1"/>
    <property type="molecule type" value="Genomic_DNA"/>
</dbReference>
<reference evidence="8 9" key="1">
    <citation type="submission" date="2016-11" db="EMBL/GenBank/DDBJ databases">
        <authorList>
            <person name="Jaros S."/>
            <person name="Januszkiewicz K."/>
            <person name="Wedrychowicz H."/>
        </authorList>
    </citation>
    <scope>NUCLEOTIDE SEQUENCE [LARGE SCALE GENOMIC DNA]</scope>
    <source>
        <strain evidence="8 9">DSM 24787</strain>
    </source>
</reference>
<evidence type="ECO:0000256" key="2">
    <source>
        <dbReference type="ARBA" id="ARBA00022475"/>
    </source>
</evidence>
<dbReference type="InterPro" id="IPR003856">
    <property type="entry name" value="LPS_length_determ_N"/>
</dbReference>
<evidence type="ECO:0000256" key="4">
    <source>
        <dbReference type="ARBA" id="ARBA00022989"/>
    </source>
</evidence>
<evidence type="ECO:0000256" key="1">
    <source>
        <dbReference type="ARBA" id="ARBA00004651"/>
    </source>
</evidence>
<evidence type="ECO:0000256" key="6">
    <source>
        <dbReference type="SAM" id="Phobius"/>
    </source>
</evidence>
<keyword evidence="3 6" id="KW-0812">Transmembrane</keyword>
<keyword evidence="9" id="KW-1185">Reference proteome</keyword>
<name>A0A1N6JY40_9BACT</name>
<comment type="subcellular location">
    <subcellularLocation>
        <location evidence="1">Cell membrane</location>
        <topology evidence="1">Multi-pass membrane protein</topology>
    </subcellularLocation>
</comment>
<dbReference type="PANTHER" id="PTHR32309:SF13">
    <property type="entry name" value="FERRIC ENTEROBACTIN TRANSPORT PROTEIN FEPE"/>
    <property type="match status" value="1"/>
</dbReference>
<keyword evidence="2" id="KW-1003">Cell membrane</keyword>
<dbReference type="Pfam" id="PF02706">
    <property type="entry name" value="Wzz"/>
    <property type="match status" value="1"/>
</dbReference>
<dbReference type="STRING" id="536979.SAMN04488055_4668"/>
<dbReference type="PANTHER" id="PTHR32309">
    <property type="entry name" value="TYROSINE-PROTEIN KINASE"/>
    <property type="match status" value="1"/>
</dbReference>
<dbReference type="AlphaFoldDB" id="A0A1N6JY40"/>
<evidence type="ECO:0000256" key="5">
    <source>
        <dbReference type="ARBA" id="ARBA00023136"/>
    </source>
</evidence>
<gene>
    <name evidence="8" type="ORF">SAMN04488055_4668</name>
</gene>